<accession>A0A137P830</accession>
<evidence type="ECO:0000313" key="5">
    <source>
        <dbReference type="Proteomes" id="UP000070444"/>
    </source>
</evidence>
<dbReference type="OrthoDB" id="421038at2759"/>
<name>A0A137P830_CONC2</name>
<keyword evidence="1" id="KW-0732">Signal</keyword>
<dbReference type="EMBL" id="KQ964481">
    <property type="protein sequence ID" value="KXN71177.1"/>
    <property type="molecule type" value="Genomic_DNA"/>
</dbReference>
<feature type="non-terminal residue" evidence="4">
    <location>
        <position position="1"/>
    </location>
</feature>
<dbReference type="InterPro" id="IPR012946">
    <property type="entry name" value="X8"/>
</dbReference>
<evidence type="ECO:0000256" key="1">
    <source>
        <dbReference type="ARBA" id="ARBA00022729"/>
    </source>
</evidence>
<dbReference type="SMART" id="SM00768">
    <property type="entry name" value="X8"/>
    <property type="match status" value="1"/>
</dbReference>
<dbReference type="GO" id="GO:0042124">
    <property type="term" value="F:1,3-beta-glucanosyltransferase activity"/>
    <property type="evidence" value="ECO:0007669"/>
    <property type="project" value="TreeGrafter"/>
</dbReference>
<evidence type="ECO:0000256" key="2">
    <source>
        <dbReference type="ARBA" id="ARBA00023180"/>
    </source>
</evidence>
<evidence type="ECO:0000313" key="4">
    <source>
        <dbReference type="EMBL" id="KXN71177.1"/>
    </source>
</evidence>
<dbReference type="PANTHER" id="PTHR31468:SF10">
    <property type="entry name" value="1,3-BETA-GLUCANOSYLTRANSFERASE GAS2"/>
    <property type="match status" value="1"/>
</dbReference>
<dbReference type="Gene3D" id="1.20.58.1040">
    <property type="match status" value="1"/>
</dbReference>
<dbReference type="GO" id="GO:0005886">
    <property type="term" value="C:plasma membrane"/>
    <property type="evidence" value="ECO:0007669"/>
    <property type="project" value="TreeGrafter"/>
</dbReference>
<dbReference type="Proteomes" id="UP000070444">
    <property type="component" value="Unassembled WGS sequence"/>
</dbReference>
<gene>
    <name evidence="4" type="ORF">CONCODRAFT_6136</name>
</gene>
<dbReference type="InterPro" id="IPR004886">
    <property type="entry name" value="Glucanosyltransferase"/>
</dbReference>
<organism evidence="4 5">
    <name type="scientific">Conidiobolus coronatus (strain ATCC 28846 / CBS 209.66 / NRRL 28638)</name>
    <name type="common">Delacroixia coronata</name>
    <dbReference type="NCBI Taxonomy" id="796925"/>
    <lineage>
        <taxon>Eukaryota</taxon>
        <taxon>Fungi</taxon>
        <taxon>Fungi incertae sedis</taxon>
        <taxon>Zoopagomycota</taxon>
        <taxon>Entomophthoromycotina</taxon>
        <taxon>Entomophthoromycetes</taxon>
        <taxon>Entomophthorales</taxon>
        <taxon>Ancylistaceae</taxon>
        <taxon>Conidiobolus</taxon>
    </lineage>
</organism>
<dbReference type="GO" id="GO:0031505">
    <property type="term" value="P:fungal-type cell wall organization"/>
    <property type="evidence" value="ECO:0007669"/>
    <property type="project" value="TreeGrafter"/>
</dbReference>
<evidence type="ECO:0000259" key="3">
    <source>
        <dbReference type="SMART" id="SM00768"/>
    </source>
</evidence>
<dbReference type="Pfam" id="PF07983">
    <property type="entry name" value="X8"/>
    <property type="match status" value="1"/>
</dbReference>
<dbReference type="GO" id="GO:0071970">
    <property type="term" value="P:fungal-type cell wall (1-&gt;3)-beta-D-glucan biosynthetic process"/>
    <property type="evidence" value="ECO:0007669"/>
    <property type="project" value="TreeGrafter"/>
</dbReference>
<keyword evidence="5" id="KW-1185">Reference proteome</keyword>
<protein>
    <submittedName>
        <fullName evidence="4">Carbohydrate-binding module family 43 protein</fullName>
    </submittedName>
</protein>
<keyword evidence="2" id="KW-0325">Glycoprotein</keyword>
<feature type="domain" description="X8" evidence="3">
    <location>
        <begin position="69"/>
        <end position="149"/>
    </location>
</feature>
<reference evidence="4 5" key="1">
    <citation type="journal article" date="2015" name="Genome Biol. Evol.">
        <title>Phylogenomic analyses indicate that early fungi evolved digesting cell walls of algal ancestors of land plants.</title>
        <authorList>
            <person name="Chang Y."/>
            <person name="Wang S."/>
            <person name="Sekimoto S."/>
            <person name="Aerts A.L."/>
            <person name="Choi C."/>
            <person name="Clum A."/>
            <person name="LaButti K.M."/>
            <person name="Lindquist E.A."/>
            <person name="Yee Ngan C."/>
            <person name="Ohm R.A."/>
            <person name="Salamov A.A."/>
            <person name="Grigoriev I.V."/>
            <person name="Spatafora J.W."/>
            <person name="Berbee M.L."/>
        </authorList>
    </citation>
    <scope>NUCLEOTIDE SEQUENCE [LARGE SCALE GENOMIC DNA]</scope>
    <source>
        <strain evidence="4 5">NRRL 28638</strain>
    </source>
</reference>
<dbReference type="PANTHER" id="PTHR31468">
    <property type="entry name" value="1,3-BETA-GLUCANOSYLTRANSFERASE GAS1"/>
    <property type="match status" value="1"/>
</dbReference>
<sequence>GDDFKKLPDFDVYKKRLSDLKLSPANKSSYKAPSSSGTTCPTAGSNWKASNDLPPTPSVDACNCLVKSYDCIVNNSFNVSKPENKVGDIFKYACGEGKVDCTRFAADGENGKYGDLSFCDPSTQLSYAFNSMYKQSKNKDAYTEETCLKKSPNLEKAAGSNGGSGNGSNGAQFLLPSFGSLAIATFIASLFI</sequence>
<dbReference type="AlphaFoldDB" id="A0A137P830"/>
<proteinExistence type="predicted"/>